<evidence type="ECO:0000313" key="4">
    <source>
        <dbReference type="EMBL" id="TXC80541.1"/>
    </source>
</evidence>
<comment type="caution">
    <text evidence="4">The sequence shown here is derived from an EMBL/GenBank/DDBJ whole genome shotgun (WGS) entry which is preliminary data.</text>
</comment>
<evidence type="ECO:0000256" key="1">
    <source>
        <dbReference type="ARBA" id="ARBA00022553"/>
    </source>
</evidence>
<dbReference type="InterPro" id="IPR001789">
    <property type="entry name" value="Sig_transdc_resp-reg_receiver"/>
</dbReference>
<dbReference type="PANTHER" id="PTHR44591">
    <property type="entry name" value="STRESS RESPONSE REGULATOR PROTEIN 1"/>
    <property type="match status" value="1"/>
</dbReference>
<sequence length="193" mass="21218">MSRVLLVDDDANVRDALSAVLDGAGHDVITARDGAEAVQLMPVAHPQVIVSDVMMPTMDGPDMVRTIRSMPAFQRVPVILMSALVTTPSVPVAAMLRKPFPPGKLLELLDRFDDTRKQVPHGENESARSAGSCRAHIRRGIELADAQEKRVYRLQRLGFDTRLAEDLHNSLKGSVAALVQFRRTCECGGPIRW</sequence>
<accession>A0A5C6V7L1</accession>
<evidence type="ECO:0000256" key="2">
    <source>
        <dbReference type="PROSITE-ProRule" id="PRU00169"/>
    </source>
</evidence>
<dbReference type="RefSeq" id="WP_147238030.1">
    <property type="nucleotide sequence ID" value="NZ_VOQS01000005.1"/>
</dbReference>
<protein>
    <submittedName>
        <fullName evidence="4">Response regulator</fullName>
    </submittedName>
</protein>
<dbReference type="InterPro" id="IPR050595">
    <property type="entry name" value="Bact_response_regulator"/>
</dbReference>
<dbReference type="EMBL" id="VOQS01000005">
    <property type="protein sequence ID" value="TXC80541.1"/>
    <property type="molecule type" value="Genomic_DNA"/>
</dbReference>
<dbReference type="Gene3D" id="3.40.50.2300">
    <property type="match status" value="1"/>
</dbReference>
<dbReference type="PANTHER" id="PTHR44591:SF3">
    <property type="entry name" value="RESPONSE REGULATORY DOMAIN-CONTAINING PROTEIN"/>
    <property type="match status" value="1"/>
</dbReference>
<evidence type="ECO:0000259" key="3">
    <source>
        <dbReference type="PROSITE" id="PS50110"/>
    </source>
</evidence>
<dbReference type="AlphaFoldDB" id="A0A5C6V7L1"/>
<name>A0A5C6V7L1_9BURK</name>
<feature type="domain" description="Response regulatory" evidence="3">
    <location>
        <begin position="3"/>
        <end position="113"/>
    </location>
</feature>
<evidence type="ECO:0000313" key="5">
    <source>
        <dbReference type="Proteomes" id="UP000321776"/>
    </source>
</evidence>
<dbReference type="GO" id="GO:0000160">
    <property type="term" value="P:phosphorelay signal transduction system"/>
    <property type="evidence" value="ECO:0007669"/>
    <property type="project" value="InterPro"/>
</dbReference>
<keyword evidence="1 2" id="KW-0597">Phosphoprotein</keyword>
<gene>
    <name evidence="4" type="ORF">FRZ40_40485</name>
</gene>
<organism evidence="4 5">
    <name type="scientific">Paraburkholderia azotifigens</name>
    <dbReference type="NCBI Taxonomy" id="2057004"/>
    <lineage>
        <taxon>Bacteria</taxon>
        <taxon>Pseudomonadati</taxon>
        <taxon>Pseudomonadota</taxon>
        <taxon>Betaproteobacteria</taxon>
        <taxon>Burkholderiales</taxon>
        <taxon>Burkholderiaceae</taxon>
        <taxon>Paraburkholderia</taxon>
    </lineage>
</organism>
<dbReference type="Pfam" id="PF00072">
    <property type="entry name" value="Response_reg"/>
    <property type="match status" value="1"/>
</dbReference>
<dbReference type="SMART" id="SM00448">
    <property type="entry name" value="REC"/>
    <property type="match status" value="1"/>
</dbReference>
<dbReference type="InterPro" id="IPR011006">
    <property type="entry name" value="CheY-like_superfamily"/>
</dbReference>
<feature type="modified residue" description="4-aspartylphosphate" evidence="2">
    <location>
        <position position="52"/>
    </location>
</feature>
<dbReference type="SUPFAM" id="SSF52172">
    <property type="entry name" value="CheY-like"/>
    <property type="match status" value="1"/>
</dbReference>
<dbReference type="PROSITE" id="PS50110">
    <property type="entry name" value="RESPONSE_REGULATORY"/>
    <property type="match status" value="1"/>
</dbReference>
<dbReference type="Proteomes" id="UP000321776">
    <property type="component" value="Unassembled WGS sequence"/>
</dbReference>
<reference evidence="4 5" key="1">
    <citation type="journal article" date="2018" name="Int. J. Syst. Evol. Microbiol.">
        <title>Paraburkholderia azotifigens sp. nov., a nitrogen-fixing bacterium isolated from paddy soil.</title>
        <authorList>
            <person name="Choi G.M."/>
            <person name="Im W.T."/>
        </authorList>
    </citation>
    <scope>NUCLEOTIDE SEQUENCE [LARGE SCALE GENOMIC DNA]</scope>
    <source>
        <strain evidence="4 5">NF 2-5-3</strain>
    </source>
</reference>
<proteinExistence type="predicted"/>